<dbReference type="SMART" id="SM00091">
    <property type="entry name" value="PAS"/>
    <property type="match status" value="1"/>
</dbReference>
<dbReference type="Pfam" id="PF02518">
    <property type="entry name" value="HATPase_c"/>
    <property type="match status" value="1"/>
</dbReference>
<feature type="domain" description="Histidine kinase" evidence="15">
    <location>
        <begin position="525"/>
        <end position="740"/>
    </location>
</feature>
<keyword evidence="12" id="KW-0902">Two-component regulatory system</keyword>
<organism evidence="18 19">
    <name type="scientific">Lawsonia intracellularis (strain PHE/MN1-00)</name>
    <dbReference type="NCBI Taxonomy" id="363253"/>
    <lineage>
        <taxon>Bacteria</taxon>
        <taxon>Pseudomonadati</taxon>
        <taxon>Thermodesulfobacteriota</taxon>
        <taxon>Desulfovibrionia</taxon>
        <taxon>Desulfovibrionales</taxon>
        <taxon>Desulfovibrionaceae</taxon>
        <taxon>Lawsonia</taxon>
    </lineage>
</organism>
<dbReference type="STRING" id="363253.LI0260"/>
<keyword evidence="9 18" id="KW-0418">Kinase</keyword>
<dbReference type="InterPro" id="IPR003661">
    <property type="entry name" value="HisK_dim/P_dom"/>
</dbReference>
<dbReference type="Pfam" id="PF19312">
    <property type="entry name" value="NtrY_N"/>
    <property type="match status" value="1"/>
</dbReference>
<dbReference type="SMART" id="SM00387">
    <property type="entry name" value="HATPase_c"/>
    <property type="match status" value="1"/>
</dbReference>
<dbReference type="InterPro" id="IPR003660">
    <property type="entry name" value="HAMP_dom"/>
</dbReference>
<dbReference type="GO" id="GO:0030295">
    <property type="term" value="F:protein kinase activator activity"/>
    <property type="evidence" value="ECO:0007669"/>
    <property type="project" value="TreeGrafter"/>
</dbReference>
<dbReference type="EC" id="2.7.13.3" evidence="3"/>
<dbReference type="GO" id="GO:0005524">
    <property type="term" value="F:ATP binding"/>
    <property type="evidence" value="ECO:0007669"/>
    <property type="project" value="UniProtKB-KW"/>
</dbReference>
<dbReference type="PROSITE" id="PS50109">
    <property type="entry name" value="HIS_KIN"/>
    <property type="match status" value="1"/>
</dbReference>
<dbReference type="GO" id="GO:0007234">
    <property type="term" value="P:osmosensory signaling via phosphorelay pathway"/>
    <property type="evidence" value="ECO:0007669"/>
    <property type="project" value="TreeGrafter"/>
</dbReference>
<keyword evidence="7 14" id="KW-0812">Transmembrane</keyword>
<comment type="catalytic activity">
    <reaction evidence="1">
        <text>ATP + protein L-histidine = ADP + protein N-phospho-L-histidine.</text>
        <dbReference type="EC" id="2.7.13.3"/>
    </reaction>
</comment>
<evidence type="ECO:0000256" key="7">
    <source>
        <dbReference type="ARBA" id="ARBA00022692"/>
    </source>
</evidence>
<evidence type="ECO:0000313" key="19">
    <source>
        <dbReference type="Proteomes" id="UP000002430"/>
    </source>
</evidence>
<evidence type="ECO:0000259" key="15">
    <source>
        <dbReference type="PROSITE" id="PS50109"/>
    </source>
</evidence>
<dbReference type="AlphaFoldDB" id="Q1MRR0"/>
<evidence type="ECO:0000259" key="16">
    <source>
        <dbReference type="PROSITE" id="PS50112"/>
    </source>
</evidence>
<feature type="transmembrane region" description="Helical" evidence="14">
    <location>
        <begin position="56"/>
        <end position="77"/>
    </location>
</feature>
<dbReference type="RefSeq" id="WP_011526342.1">
    <property type="nucleotide sequence ID" value="NC_008011.1"/>
</dbReference>
<evidence type="ECO:0000256" key="13">
    <source>
        <dbReference type="ARBA" id="ARBA00023136"/>
    </source>
</evidence>
<protein>
    <recommendedName>
        <fullName evidence="3">histidine kinase</fullName>
        <ecNumber evidence="3">2.7.13.3</ecNumber>
    </recommendedName>
</protein>
<evidence type="ECO:0000313" key="18">
    <source>
        <dbReference type="EMBL" id="CAJ54316.1"/>
    </source>
</evidence>
<keyword evidence="4" id="KW-1003">Cell membrane</keyword>
<dbReference type="InterPro" id="IPR050351">
    <property type="entry name" value="BphY/WalK/GraS-like"/>
</dbReference>
<dbReference type="SUPFAM" id="SSF47384">
    <property type="entry name" value="Homodimeric domain of signal transducing histidine kinase"/>
    <property type="match status" value="1"/>
</dbReference>
<dbReference type="InterPro" id="IPR045671">
    <property type="entry name" value="NtrY-like_N"/>
</dbReference>
<dbReference type="PROSITE" id="PS50885">
    <property type="entry name" value="HAMP"/>
    <property type="match status" value="1"/>
</dbReference>
<dbReference type="SMART" id="SM00304">
    <property type="entry name" value="HAMP"/>
    <property type="match status" value="1"/>
</dbReference>
<dbReference type="KEGG" id="lip:LI0260"/>
<dbReference type="CDD" id="cd06225">
    <property type="entry name" value="HAMP"/>
    <property type="match status" value="1"/>
</dbReference>
<dbReference type="OrthoDB" id="9781147at2"/>
<evidence type="ECO:0000256" key="12">
    <source>
        <dbReference type="ARBA" id="ARBA00023012"/>
    </source>
</evidence>
<dbReference type="SMART" id="SM00388">
    <property type="entry name" value="HisKA"/>
    <property type="match status" value="1"/>
</dbReference>
<dbReference type="SUPFAM" id="SSF55874">
    <property type="entry name" value="ATPase domain of HSP90 chaperone/DNA topoisomerase II/histidine kinase"/>
    <property type="match status" value="1"/>
</dbReference>
<evidence type="ECO:0000256" key="4">
    <source>
        <dbReference type="ARBA" id="ARBA00022475"/>
    </source>
</evidence>
<dbReference type="GO" id="GO:0000155">
    <property type="term" value="F:phosphorelay sensor kinase activity"/>
    <property type="evidence" value="ECO:0007669"/>
    <property type="project" value="InterPro"/>
</dbReference>
<dbReference type="NCBIfam" id="TIGR00229">
    <property type="entry name" value="sensory_box"/>
    <property type="match status" value="1"/>
</dbReference>
<accession>Q1MRR0</accession>
<gene>
    <name evidence="18" type="primary">ntrY</name>
    <name evidence="18" type="ordered locus">LI0260</name>
</gene>
<dbReference type="SUPFAM" id="SSF158472">
    <property type="entry name" value="HAMP domain-like"/>
    <property type="match status" value="1"/>
</dbReference>
<dbReference type="Gene3D" id="3.30.450.20">
    <property type="entry name" value="PAS domain"/>
    <property type="match status" value="1"/>
</dbReference>
<comment type="subcellular location">
    <subcellularLocation>
        <location evidence="2">Cell membrane</location>
        <topology evidence="2">Multi-pass membrane protein</topology>
    </subcellularLocation>
</comment>
<feature type="transmembrane region" description="Helical" evidence="14">
    <location>
        <begin position="298"/>
        <end position="320"/>
    </location>
</feature>
<evidence type="ECO:0000256" key="5">
    <source>
        <dbReference type="ARBA" id="ARBA00022553"/>
    </source>
</evidence>
<evidence type="ECO:0000256" key="14">
    <source>
        <dbReference type="SAM" id="Phobius"/>
    </source>
</evidence>
<keyword evidence="11 14" id="KW-1133">Transmembrane helix</keyword>
<keyword evidence="19" id="KW-1185">Reference proteome</keyword>
<keyword evidence="13 14" id="KW-0472">Membrane</keyword>
<evidence type="ECO:0000256" key="6">
    <source>
        <dbReference type="ARBA" id="ARBA00022679"/>
    </source>
</evidence>
<evidence type="ECO:0000259" key="17">
    <source>
        <dbReference type="PROSITE" id="PS50885"/>
    </source>
</evidence>
<keyword evidence="10" id="KW-0067">ATP-binding</keyword>
<dbReference type="InterPro" id="IPR005467">
    <property type="entry name" value="His_kinase_dom"/>
</dbReference>
<evidence type="ECO:0000256" key="1">
    <source>
        <dbReference type="ARBA" id="ARBA00000085"/>
    </source>
</evidence>
<evidence type="ECO:0000256" key="10">
    <source>
        <dbReference type="ARBA" id="ARBA00022840"/>
    </source>
</evidence>
<evidence type="ECO:0000256" key="9">
    <source>
        <dbReference type="ARBA" id="ARBA00022777"/>
    </source>
</evidence>
<dbReference type="InterPro" id="IPR013767">
    <property type="entry name" value="PAS_fold"/>
</dbReference>
<keyword evidence="5" id="KW-0597">Phosphoprotein</keyword>
<keyword evidence="6" id="KW-0808">Transferase</keyword>
<dbReference type="Gene3D" id="3.30.565.10">
    <property type="entry name" value="Histidine kinase-like ATPase, C-terminal domain"/>
    <property type="match status" value="1"/>
</dbReference>
<dbReference type="InterPro" id="IPR036890">
    <property type="entry name" value="HATPase_C_sf"/>
</dbReference>
<dbReference type="InterPro" id="IPR036097">
    <property type="entry name" value="HisK_dim/P_sf"/>
</dbReference>
<evidence type="ECO:0000256" key="2">
    <source>
        <dbReference type="ARBA" id="ARBA00004651"/>
    </source>
</evidence>
<dbReference type="InterPro" id="IPR000014">
    <property type="entry name" value="PAS"/>
</dbReference>
<feature type="transmembrane region" description="Helical" evidence="14">
    <location>
        <begin position="27"/>
        <end position="50"/>
    </location>
</feature>
<dbReference type="InterPro" id="IPR004358">
    <property type="entry name" value="Sig_transdc_His_kin-like_C"/>
</dbReference>
<proteinExistence type="predicted"/>
<dbReference type="Gene3D" id="1.10.287.130">
    <property type="match status" value="1"/>
</dbReference>
<dbReference type="Pfam" id="PF00672">
    <property type="entry name" value="HAMP"/>
    <property type="match status" value="1"/>
</dbReference>
<dbReference type="InterPro" id="IPR035965">
    <property type="entry name" value="PAS-like_dom_sf"/>
</dbReference>
<reference evidence="18 19" key="1">
    <citation type="submission" date="2005-11" db="EMBL/GenBank/DDBJ databases">
        <title>The complete genome sequence of Lawsonia intracellularis: the causative agent of proliferative enteropathy.</title>
        <authorList>
            <person name="Kaur K."/>
            <person name="Zhang Q."/>
            <person name="Beckler D."/>
            <person name="Munir S."/>
            <person name="Li L."/>
            <person name="Kinsley K."/>
            <person name="Herron L."/>
            <person name="Peterson A."/>
            <person name="May B."/>
            <person name="Singh S."/>
            <person name="Gebhart C."/>
            <person name="Kapur V."/>
        </authorList>
    </citation>
    <scope>NUCLEOTIDE SEQUENCE [LARGE SCALE GENOMIC DNA]</scope>
    <source>
        <strain evidence="18 19">PHE/MN1-00</strain>
    </source>
</reference>
<dbReference type="Proteomes" id="UP000002430">
    <property type="component" value="Chromosome"/>
</dbReference>
<dbReference type="GO" id="GO:0000156">
    <property type="term" value="F:phosphorelay response regulator activity"/>
    <property type="evidence" value="ECO:0007669"/>
    <property type="project" value="TreeGrafter"/>
</dbReference>
<dbReference type="eggNOG" id="COG5000">
    <property type="taxonomic scope" value="Bacteria"/>
</dbReference>
<dbReference type="CDD" id="cd00082">
    <property type="entry name" value="HisKA"/>
    <property type="match status" value="1"/>
</dbReference>
<dbReference type="GO" id="GO:0006355">
    <property type="term" value="P:regulation of DNA-templated transcription"/>
    <property type="evidence" value="ECO:0007669"/>
    <property type="project" value="InterPro"/>
</dbReference>
<dbReference type="PANTHER" id="PTHR42878:SF7">
    <property type="entry name" value="SENSOR HISTIDINE KINASE GLRK"/>
    <property type="match status" value="1"/>
</dbReference>
<name>Q1MRR0_LAWIP</name>
<dbReference type="Pfam" id="PF00989">
    <property type="entry name" value="PAS"/>
    <property type="match status" value="1"/>
</dbReference>
<keyword evidence="8" id="KW-0547">Nucleotide-binding</keyword>
<dbReference type="PIRSF" id="PIRSF037532">
    <property type="entry name" value="STHK_NtrY"/>
    <property type="match status" value="1"/>
</dbReference>
<dbReference type="InterPro" id="IPR017232">
    <property type="entry name" value="NtrY"/>
</dbReference>
<evidence type="ECO:0000256" key="3">
    <source>
        <dbReference type="ARBA" id="ARBA00012438"/>
    </source>
</evidence>
<dbReference type="HOGENOM" id="CLU_019564_0_1_7"/>
<feature type="domain" description="HAMP" evidence="17">
    <location>
        <begin position="324"/>
        <end position="376"/>
    </location>
</feature>
<feature type="domain" description="PAS" evidence="16">
    <location>
        <begin position="395"/>
        <end position="465"/>
    </location>
</feature>
<evidence type="ECO:0000256" key="11">
    <source>
        <dbReference type="ARBA" id="ARBA00022989"/>
    </source>
</evidence>
<dbReference type="SUPFAM" id="SSF55785">
    <property type="entry name" value="PYP-like sensor domain (PAS domain)"/>
    <property type="match status" value="1"/>
</dbReference>
<dbReference type="PROSITE" id="PS50112">
    <property type="entry name" value="PAS"/>
    <property type="match status" value="1"/>
</dbReference>
<dbReference type="Pfam" id="PF00512">
    <property type="entry name" value="HisKA"/>
    <property type="match status" value="1"/>
</dbReference>
<dbReference type="GO" id="GO:0005886">
    <property type="term" value="C:plasma membrane"/>
    <property type="evidence" value="ECO:0007669"/>
    <property type="project" value="UniProtKB-SubCell"/>
</dbReference>
<dbReference type="PANTHER" id="PTHR42878">
    <property type="entry name" value="TWO-COMPONENT HISTIDINE KINASE"/>
    <property type="match status" value="1"/>
</dbReference>
<dbReference type="PRINTS" id="PR00344">
    <property type="entry name" value="BCTRLSENSOR"/>
</dbReference>
<dbReference type="Gene3D" id="6.10.340.10">
    <property type="match status" value="1"/>
</dbReference>
<sequence length="749" mass="85066">MKDEQKEEKDKIIYTSTMKEKKRRHRLYEFLLAFALILLILGGTWTQLAFYGVDSWIFIVLLNINSIFMLIVLFLVTRSIVKLIMERRRKVFGAQLRTRLVLIFVSLSLIPTVIMFLASNKVVATSVDYWFTKKAESSLQAALDVGQSFYVAAAQRLRTHSESILTTIKKDKLIWGGSGIDTLLQDKQQEYGLTFIGIINPQGIEQHWYGQEGTLSIWKKIRERIDWNHVASNNFSSLLWATDHADYVFGVLAIDNGRSGYLITAESIGQGLLTKLDRISNGFEEYTSLKQLKKPLKISFLLILGILSMIIIFGSVWFGFRLSKEITAPILALADGTTRIAQGELDVRLIDEGQDELGLLIKSFNRMAKDLQQGQTNLKKANELLAEQKDTLEERNKYIETVLDNITTGVITLDVFGYILIANKAACSIFNTSQHFLKGRCPANFLPPQYKNIFYSMINQLQKHPDLHWKTQENFILGDRQWKLVIHAVAITGIDGIQAYVVVIEDITELEKMQRMAAWREVARRIAHEIKNPLTPIKLSGQRLDKKFGSQIQDPVFQQCTELIVKQVERLQDMVQEFSSFAKLPEVKLSSGDIRPVITELLELFIHNHNEIKWNVYIPNTLPEILMDASALHRALLNVITNAVEALEYSQNIEKKCIEITITHDHTKGIISIKIEDSGIGLAPNERERIFDPYFSRKKGGTGLGLAIVKAIIDDHKGTIKVFGSYLGGLNIEIELPIVTSHVDFTQSI</sequence>
<dbReference type="EMBL" id="AM180252">
    <property type="protein sequence ID" value="CAJ54316.1"/>
    <property type="molecule type" value="Genomic_DNA"/>
</dbReference>
<dbReference type="InterPro" id="IPR003594">
    <property type="entry name" value="HATPase_dom"/>
</dbReference>
<evidence type="ECO:0000256" key="8">
    <source>
        <dbReference type="ARBA" id="ARBA00022741"/>
    </source>
</evidence>
<dbReference type="CDD" id="cd00130">
    <property type="entry name" value="PAS"/>
    <property type="match status" value="1"/>
</dbReference>